<evidence type="ECO:0000313" key="4">
    <source>
        <dbReference type="Proteomes" id="UP001321498"/>
    </source>
</evidence>
<feature type="compositionally biased region" description="Low complexity" evidence="1">
    <location>
        <begin position="225"/>
        <end position="237"/>
    </location>
</feature>
<feature type="region of interest" description="Disordered" evidence="1">
    <location>
        <begin position="303"/>
        <end position="332"/>
    </location>
</feature>
<sequence length="332" mass="35634">MAESSGKQALVVWGGWEGHSPREAVGLFLPFLESSGYAVRVEEGPGVYAEPGAMADVDLIVQSVTMSTITQEQFEGLEAAVRVGTGLAGWHGGIADSYRANSDYLHLVGGQFATHPSRDDVGPDDTGAARNYRRYRVELTPAAAEHPITAGLTDFELETEQYWVLSDDYNDVLATTTHPTREGRPWNRPVTSPAVWTRSWGPVGSSSRPRGTIWRPCGSPRCGRSSSAACSGRAAEAGGQGPPRPQYTAQTGLKPCRGHPLFVLWGTGRGFAGLQSVQGWTSADVVGGQHLWGSTRIPKWARHSPWPPSWWRSPSPSSPSPFPAGCAPSRAS</sequence>
<feature type="region of interest" description="Disordered" evidence="1">
    <location>
        <begin position="225"/>
        <end position="248"/>
    </location>
</feature>
<gene>
    <name evidence="3" type="ORF">GCM10025866_17250</name>
</gene>
<dbReference type="Pfam" id="PF06283">
    <property type="entry name" value="ThuA"/>
    <property type="match status" value="1"/>
</dbReference>
<dbReference type="InterPro" id="IPR029062">
    <property type="entry name" value="Class_I_gatase-like"/>
</dbReference>
<dbReference type="SUPFAM" id="SSF52317">
    <property type="entry name" value="Class I glutamine amidotransferase-like"/>
    <property type="match status" value="1"/>
</dbReference>
<protein>
    <recommendedName>
        <fullName evidence="2">ThuA-like domain-containing protein</fullName>
    </recommendedName>
</protein>
<dbReference type="Proteomes" id="UP001321498">
    <property type="component" value="Chromosome"/>
</dbReference>
<dbReference type="PANTHER" id="PTHR40469">
    <property type="entry name" value="SECRETED GLYCOSYL HYDROLASE"/>
    <property type="match status" value="1"/>
</dbReference>
<evidence type="ECO:0000256" key="1">
    <source>
        <dbReference type="SAM" id="MobiDB-lite"/>
    </source>
</evidence>
<evidence type="ECO:0000313" key="3">
    <source>
        <dbReference type="EMBL" id="BDZ45816.1"/>
    </source>
</evidence>
<accession>A0ABM8GC49</accession>
<evidence type="ECO:0000259" key="2">
    <source>
        <dbReference type="Pfam" id="PF06283"/>
    </source>
</evidence>
<dbReference type="EMBL" id="AP027731">
    <property type="protein sequence ID" value="BDZ45816.1"/>
    <property type="molecule type" value="Genomic_DNA"/>
</dbReference>
<reference evidence="4" key="1">
    <citation type="journal article" date="2019" name="Int. J. Syst. Evol. Microbiol.">
        <title>The Global Catalogue of Microorganisms (GCM) 10K type strain sequencing project: providing services to taxonomists for standard genome sequencing and annotation.</title>
        <authorList>
            <consortium name="The Broad Institute Genomics Platform"/>
            <consortium name="The Broad Institute Genome Sequencing Center for Infectious Disease"/>
            <person name="Wu L."/>
            <person name="Ma J."/>
        </authorList>
    </citation>
    <scope>NUCLEOTIDE SEQUENCE [LARGE SCALE GENOMIC DNA]</scope>
    <source>
        <strain evidence="4">NBRC 108725</strain>
    </source>
</reference>
<feature type="domain" description="ThuA-like" evidence="2">
    <location>
        <begin position="9"/>
        <end position="201"/>
    </location>
</feature>
<dbReference type="Gene3D" id="3.40.50.880">
    <property type="match status" value="1"/>
</dbReference>
<dbReference type="InterPro" id="IPR029010">
    <property type="entry name" value="ThuA-like"/>
</dbReference>
<dbReference type="PANTHER" id="PTHR40469:SF2">
    <property type="entry name" value="GALACTOSE-BINDING DOMAIN-LIKE SUPERFAMILY PROTEIN"/>
    <property type="match status" value="1"/>
</dbReference>
<organism evidence="3 4">
    <name type="scientific">Naasia aerilata</name>
    <dbReference type="NCBI Taxonomy" id="1162966"/>
    <lineage>
        <taxon>Bacteria</taxon>
        <taxon>Bacillati</taxon>
        <taxon>Actinomycetota</taxon>
        <taxon>Actinomycetes</taxon>
        <taxon>Micrococcales</taxon>
        <taxon>Microbacteriaceae</taxon>
        <taxon>Naasia</taxon>
    </lineage>
</organism>
<name>A0ABM8GC49_9MICO</name>
<proteinExistence type="predicted"/>
<keyword evidence="4" id="KW-1185">Reference proteome</keyword>